<evidence type="ECO:0000256" key="7">
    <source>
        <dbReference type="ARBA" id="ARBA00023180"/>
    </source>
</evidence>
<reference evidence="11" key="3">
    <citation type="submission" date="2020-05" db="UniProtKB">
        <authorList>
            <consortium name="EnsemblMetazoa"/>
        </authorList>
    </citation>
    <scope>IDENTIFICATION</scope>
    <source>
        <strain evidence="11">Jacobina</strain>
    </source>
</reference>
<dbReference type="GO" id="GO:0016740">
    <property type="term" value="F:transferase activity"/>
    <property type="evidence" value="ECO:0007669"/>
    <property type="project" value="UniProtKB-KW"/>
</dbReference>
<feature type="transmembrane region" description="Helical" evidence="8">
    <location>
        <begin position="910"/>
        <end position="934"/>
    </location>
</feature>
<feature type="transmembrane region" description="Helical" evidence="8">
    <location>
        <begin position="1087"/>
        <end position="1109"/>
    </location>
</feature>
<dbReference type="EMBL" id="AJWK01025519">
    <property type="status" value="NOT_ANNOTATED_CDS"/>
    <property type="molecule type" value="Genomic_DNA"/>
</dbReference>
<feature type="transmembrane region" description="Helical" evidence="8">
    <location>
        <begin position="395"/>
        <end position="417"/>
    </location>
</feature>
<dbReference type="PANTHER" id="PTHR13533">
    <property type="entry name" value="N-ACETYLNEURAMINATE 9-O-ACETYLTRANSFERASE"/>
    <property type="match status" value="1"/>
</dbReference>
<feature type="transmembrane region" description="Helical" evidence="8">
    <location>
        <begin position="22"/>
        <end position="41"/>
    </location>
</feature>
<dbReference type="PANTHER" id="PTHR13533:SF1">
    <property type="entry name" value="N-ACETYLNEURAMINATE 9-O-ACETYLTRANSFERASE"/>
    <property type="match status" value="1"/>
</dbReference>
<dbReference type="GO" id="GO:0005794">
    <property type="term" value="C:Golgi apparatus"/>
    <property type="evidence" value="ECO:0007669"/>
    <property type="project" value="UniProtKB-ARBA"/>
</dbReference>
<keyword evidence="3" id="KW-0808">Transferase</keyword>
<evidence type="ECO:0000313" key="11">
    <source>
        <dbReference type="EnsemblMetazoa" id="LLOJ007646-PA"/>
    </source>
</evidence>
<feature type="transmembrane region" description="Helical" evidence="8">
    <location>
        <begin position="1001"/>
        <end position="1022"/>
    </location>
</feature>
<feature type="transmembrane region" description="Helical" evidence="8">
    <location>
        <begin position="1034"/>
        <end position="1054"/>
    </location>
</feature>
<dbReference type="InterPro" id="IPR012419">
    <property type="entry name" value="Cas1_AcylTrans_dom"/>
</dbReference>
<dbReference type="VEuPathDB" id="VectorBase:LLOJ007646"/>
<dbReference type="GO" id="GO:0005975">
    <property type="term" value="P:carbohydrate metabolic process"/>
    <property type="evidence" value="ECO:0007669"/>
    <property type="project" value="UniProtKB-ARBA"/>
</dbReference>
<feature type="transmembrane region" description="Helical" evidence="8">
    <location>
        <begin position="1129"/>
        <end position="1147"/>
    </location>
</feature>
<evidence type="ECO:0000256" key="1">
    <source>
        <dbReference type="ARBA" id="ARBA00004141"/>
    </source>
</evidence>
<evidence type="ECO:0000256" key="4">
    <source>
        <dbReference type="ARBA" id="ARBA00022692"/>
    </source>
</evidence>
<reference evidence="12" key="1">
    <citation type="submission" date="2012-05" db="EMBL/GenBank/DDBJ databases">
        <title>Whole Genome Assembly of Lutzomyia longipalpis.</title>
        <authorList>
            <person name="Richards S."/>
            <person name="Qu C."/>
            <person name="Dillon R."/>
            <person name="Worley K."/>
            <person name="Scherer S."/>
            <person name="Batterton M."/>
            <person name="Taylor A."/>
            <person name="Hawes A."/>
            <person name="Hernandez B."/>
            <person name="Kovar C."/>
            <person name="Mandapat C."/>
            <person name="Pham C."/>
            <person name="Qu C."/>
            <person name="Jing C."/>
            <person name="Bess C."/>
            <person name="Bandaranaike D."/>
            <person name="Ngo D."/>
            <person name="Ongeri F."/>
            <person name="Arias F."/>
            <person name="Lara F."/>
            <person name="Weissenberger G."/>
            <person name="Kamau G."/>
            <person name="Han H."/>
            <person name="Shen H."/>
            <person name="Dinh H."/>
            <person name="Khalil I."/>
            <person name="Jones J."/>
            <person name="Shafer J."/>
            <person name="Jayaseelan J."/>
            <person name="Quiroz J."/>
            <person name="Blankenburg K."/>
            <person name="Nguyen L."/>
            <person name="Jackson L."/>
            <person name="Francisco L."/>
            <person name="Tang L.-Y."/>
            <person name="Pu L.-L."/>
            <person name="Perales L."/>
            <person name="Lorensuhewa L."/>
            <person name="Munidasa M."/>
            <person name="Coyle M."/>
            <person name="Taylor M."/>
            <person name="Puazo M."/>
            <person name="Firestine M."/>
            <person name="Scheel M."/>
            <person name="Javaid M."/>
            <person name="Wang M."/>
            <person name="Li M."/>
            <person name="Tabassum N."/>
            <person name="Saada N."/>
            <person name="Osuji N."/>
            <person name="Aqrawi P."/>
            <person name="Fu Q."/>
            <person name="Thornton R."/>
            <person name="Raj R."/>
            <person name="Goodspeed R."/>
            <person name="Mata R."/>
            <person name="Najjar R."/>
            <person name="Gubbala S."/>
            <person name="Lee S."/>
            <person name="Denson S."/>
            <person name="Patil S."/>
            <person name="Macmil S."/>
            <person name="Qi S."/>
            <person name="Matskevitch T."/>
            <person name="Palculict T."/>
            <person name="Mathew T."/>
            <person name="Vee V."/>
            <person name="Velamala V."/>
            <person name="Korchina V."/>
            <person name="Cai W."/>
            <person name="Liu W."/>
            <person name="Dai W."/>
            <person name="Zou X."/>
            <person name="Zhu Y."/>
            <person name="Zhang Y."/>
            <person name="Wu Y.-Q."/>
            <person name="Xin Y."/>
            <person name="Nazarath L."/>
            <person name="Kovar C."/>
            <person name="Han Y."/>
            <person name="Muzny D."/>
            <person name="Gibbs R."/>
        </authorList>
    </citation>
    <scope>NUCLEOTIDE SEQUENCE [LARGE SCALE GENOMIC DNA]</scope>
    <source>
        <strain evidence="12">Jacobina</strain>
    </source>
</reference>
<feature type="transmembrane region" description="Helical" evidence="8">
    <location>
        <begin position="695"/>
        <end position="717"/>
    </location>
</feature>
<evidence type="ECO:0000256" key="5">
    <source>
        <dbReference type="ARBA" id="ARBA00022989"/>
    </source>
</evidence>
<keyword evidence="7" id="KW-0325">Glycoprotein</keyword>
<reference evidence="10" key="2">
    <citation type="journal article" date="2020" name="BMC">
        <title>Leishmania infection induces a limited differential gene expression in the sand fly midgut.</title>
        <authorList>
            <person name="Coutinho-Abreu I.V."/>
            <person name="Serafim T.D."/>
            <person name="Meneses C."/>
            <person name="Kamhawi S."/>
            <person name="Oliveira F."/>
            <person name="Valenzuela J.G."/>
        </authorList>
    </citation>
    <scope>NUCLEOTIDE SEQUENCE</scope>
    <source>
        <strain evidence="10">Jacobina</strain>
        <tissue evidence="10">Midgut</tissue>
    </source>
</reference>
<evidence type="ECO:0000256" key="6">
    <source>
        <dbReference type="ARBA" id="ARBA00023136"/>
    </source>
</evidence>
<dbReference type="Proteomes" id="UP000092461">
    <property type="component" value="Unassembled WGS sequence"/>
</dbReference>
<dbReference type="GO" id="GO:0016020">
    <property type="term" value="C:membrane"/>
    <property type="evidence" value="ECO:0007669"/>
    <property type="project" value="UniProtKB-SubCell"/>
</dbReference>
<feature type="transmembrane region" description="Helical" evidence="8">
    <location>
        <begin position="874"/>
        <end position="898"/>
    </location>
</feature>
<dbReference type="Pfam" id="PF07779">
    <property type="entry name" value="Cas1_AcylT"/>
    <property type="match status" value="2"/>
</dbReference>
<sequence>MGGESKAEYIIQQLNVGNAKKIALLMVLAFIFFHGLIHVRYGTDSCKWLLSRGRFKGDKEWLTVRLYDASILPARHPTMFPLPGLLGNENHFVFIGDTRLRMLYEAFINHLHPSDDDNGSLVDSPANLEFLDMKLKLRVNYIYANDVARGMVEEFSTWRKDEDPPSLIVASCTYGTFQAGNTTEEIIKSFALNMTHLVRPMEEVLGKKVHVLWKLQDPIVEDKAPKEWKGLTNDDIDAINRATQGVLKYTTVPLWASSRLIAQGLLDEAVDGVHLGPLALRHDVQILLNMYCNDYMNFNDGTCCSSAEPYTILQVVTYAILGVCVALSVAMLLRRWMQQLRGQTLYTPLNQPGNADATSPIYALATLAFIMGYFYLCDRTNFFMKENKYYSEFSFWIPVGKLALLMVLAFIFFHGLIHVRYGTDSCKWLLSRGRFKGDKEWQPYGCMMHRYSQQDTRRCFRYLAFWGNENHFVFIGDTRLRMLYEAFINHLHPSDDDNGSLVDSPANLEFLDMKLKLRVNYIYANDVARGMVEEFSTWRKDEDPPSLIVASCTYGTFQAGNTTEEIIKSFALNMTHLVRPMEEVLGKKVHVLWKLQDPIVEDKAPKEWKGLTNDDIDAINRATQGVLKYTTVPLWASSRLIAQGLLDEAVDGVHLGPLALRHDVQILLNMYCNDYMNFNDGTCCSSAEPYTILQVVTYAILGVCVALSVAMLLRRWMQQLRGQTLYTPLNQPGNADATSPIYAVATLAFIMGYFYLCDRTNFFMKENKYYSEFSFWIPVGRFTKVLHRDETDELKGWMQLVILVYHMTGAERILPIHMHIKVLISGYLFLSGYGHFTYMWQTGNAGLVRFFQILFRLNFVTILLCLCMNRPYQFYYFVPLISFWYCLIYVVLALPPHITAATVDANPYQYLYLAAKFVSLLAVSTIFYMSEVFFERIFVTRPWKALFVTTDDDIHEWWYRWKLDRYTITSGMVFAAIFHVAQKYAVFDDNNHGNLFSRRISLTATLAAVGGVGFYTTFSFLCRNKQECEEIHSYIVFIPIIGYIVLRNISGILRTRYSSFFAWFGRISLELFICQYHIWLAADRHGVLVLLPGFPTLNVIITSFIFICASHEVHRLTLVLLPYAVPSDWKLAVRNFVAFLIILIPIARYDGMF</sequence>
<keyword evidence="5 8" id="KW-1133">Transmembrane helix</keyword>
<proteinExistence type="inferred from homology"/>
<protein>
    <submittedName>
        <fullName evidence="10">Putative conserved plasma membrane protein</fullName>
    </submittedName>
</protein>
<comment type="subcellular location">
    <subcellularLocation>
        <location evidence="1">Membrane</location>
        <topology evidence="1">Multi-pass membrane protein</topology>
    </subcellularLocation>
</comment>
<comment type="similarity">
    <text evidence="2">Belongs to the PC-esterase family. CASD1 subfamily.</text>
</comment>
<dbReference type="EMBL" id="AJWK01025520">
    <property type="status" value="NOT_ANNOTATED_CDS"/>
    <property type="molecule type" value="Genomic_DNA"/>
</dbReference>
<organism evidence="11 12">
    <name type="scientific">Lutzomyia longipalpis</name>
    <name type="common">Sand fly</name>
    <dbReference type="NCBI Taxonomy" id="7200"/>
    <lineage>
        <taxon>Eukaryota</taxon>
        <taxon>Metazoa</taxon>
        <taxon>Ecdysozoa</taxon>
        <taxon>Arthropoda</taxon>
        <taxon>Hexapoda</taxon>
        <taxon>Insecta</taxon>
        <taxon>Pterygota</taxon>
        <taxon>Neoptera</taxon>
        <taxon>Endopterygota</taxon>
        <taxon>Diptera</taxon>
        <taxon>Nematocera</taxon>
        <taxon>Psychodoidea</taxon>
        <taxon>Psychodidae</taxon>
        <taxon>Lutzomyia</taxon>
        <taxon>Lutzomyia</taxon>
    </lineage>
</organism>
<evidence type="ECO:0000313" key="10">
    <source>
        <dbReference type="EMBL" id="MBC1170471.1"/>
    </source>
</evidence>
<feature type="transmembrane region" description="Helical" evidence="8">
    <location>
        <begin position="737"/>
        <end position="756"/>
    </location>
</feature>
<feature type="transmembrane region" description="Helical" evidence="8">
    <location>
        <begin position="963"/>
        <end position="981"/>
    </location>
</feature>
<dbReference type="VEuPathDB" id="VectorBase:LLONM1_001137"/>
<evidence type="ECO:0000256" key="3">
    <source>
        <dbReference type="ARBA" id="ARBA00022679"/>
    </source>
</evidence>
<feature type="domain" description="Cas1p 10 TM acyl transferase" evidence="9">
    <location>
        <begin position="296"/>
        <end position="405"/>
    </location>
</feature>
<feature type="domain" description="Cas1p 10 TM acyl transferase" evidence="9">
    <location>
        <begin position="676"/>
        <end position="1136"/>
    </location>
</feature>
<feature type="transmembrane region" description="Helical" evidence="8">
    <location>
        <begin position="822"/>
        <end position="840"/>
    </location>
</feature>
<dbReference type="AlphaFoldDB" id="A0A1B0CRZ7"/>
<dbReference type="EnsemblMetazoa" id="LLOJ007646-RA">
    <property type="protein sequence ID" value="LLOJ007646-PA"/>
    <property type="gene ID" value="LLOJ007646"/>
</dbReference>
<feature type="transmembrane region" description="Helical" evidence="8">
    <location>
        <begin position="846"/>
        <end position="867"/>
    </location>
</feature>
<keyword evidence="12" id="KW-1185">Reference proteome</keyword>
<evidence type="ECO:0000256" key="2">
    <source>
        <dbReference type="ARBA" id="ARBA00010666"/>
    </source>
</evidence>
<dbReference type="EMBL" id="GITU01001768">
    <property type="protein sequence ID" value="MBC1170471.1"/>
    <property type="molecule type" value="Transcribed_RNA"/>
</dbReference>
<evidence type="ECO:0000259" key="9">
    <source>
        <dbReference type="Pfam" id="PF07779"/>
    </source>
</evidence>
<feature type="transmembrane region" description="Helical" evidence="8">
    <location>
        <begin position="312"/>
        <end position="333"/>
    </location>
</feature>
<name>A0A1B0CRZ7_LUTLO</name>
<feature type="transmembrane region" description="Helical" evidence="8">
    <location>
        <begin position="354"/>
        <end position="375"/>
    </location>
</feature>
<keyword evidence="4 8" id="KW-0812">Transmembrane</keyword>
<evidence type="ECO:0000256" key="8">
    <source>
        <dbReference type="SAM" id="Phobius"/>
    </source>
</evidence>
<accession>A0A1B0CRZ7</accession>
<keyword evidence="6 8" id="KW-0472">Membrane</keyword>
<evidence type="ECO:0000313" key="12">
    <source>
        <dbReference type="Proteomes" id="UP000092461"/>
    </source>
</evidence>